<protein>
    <recommendedName>
        <fullName evidence="5">MYCBP-associated protein</fullName>
    </recommendedName>
</protein>
<keyword evidence="1" id="KW-0175">Coiled coil</keyword>
<feature type="coiled-coil region" evidence="1">
    <location>
        <begin position="680"/>
        <end position="707"/>
    </location>
</feature>
<feature type="compositionally biased region" description="Basic and acidic residues" evidence="2">
    <location>
        <begin position="526"/>
        <end position="547"/>
    </location>
</feature>
<dbReference type="OMA" id="FQTRPHE"/>
<dbReference type="Gene3D" id="2.60.40.10">
    <property type="entry name" value="Immunoglobulins"/>
    <property type="match status" value="1"/>
</dbReference>
<dbReference type="PhylomeDB" id="E9AW72"/>
<dbReference type="EMBL" id="FR799576">
    <property type="protein sequence ID" value="CBZ27206.1"/>
    <property type="molecule type" value="Genomic_DNA"/>
</dbReference>
<organism evidence="3 4">
    <name type="scientific">Leishmania mexicana (strain MHOM/GT/2001/U1103)</name>
    <dbReference type="NCBI Taxonomy" id="929439"/>
    <lineage>
        <taxon>Eukaryota</taxon>
        <taxon>Discoba</taxon>
        <taxon>Euglenozoa</taxon>
        <taxon>Kinetoplastea</taxon>
        <taxon>Metakinetoplastina</taxon>
        <taxon>Trypanosomatida</taxon>
        <taxon>Trypanosomatidae</taxon>
        <taxon>Leishmaniinae</taxon>
        <taxon>Leishmania</taxon>
    </lineage>
</organism>
<sequence>METRADMVRLGAANSGHAATDLYDERQRQTKALALWERQKTAWARMQAHLTSANTAPSAAANNGHRHASSSTVSFLHTLASAGTGGGATARNFTGATTAARAKREDFGMLAVSQPQTANNSIHVWEGLLRCTDARSSRRLVPIGRTSFPYQLYSVARDPTTLPEDHMIYTRVVSEEDVAAAQNTTAGSHRSLDSTIKRVEQRAAAQSRVRAAMMEAAADASGDATESEVTYVGRQGEAGGDAVFYYESQLRRLAPYVQKWLGHFLQPRTFLHVEGHPAPCASAEELEAQKHEWADSRTSSAPPVAYFPPPPQTQMWASIPTTAAPSFIASTLQPAGAARKQKGSSSVASGSANSYRHSVPENSKDRSIRADGDNAFAEEAVSMTECLPCGSVCTATPSELPCDTSVGSIDGDVYEKRARRTQAAPTSPDHPLQSAKHSISQCHQHSRTEADAAHEDNMQSTGPSMEMSTRSLFFQTRPHELLQGTVTLYNTGSTTIYFSWVPVDAVEEQLRQLDQDSGTAGAADNKAAKGGEVREEGASAEHRQMLSDRDGNAATRITHSLAAHQRTARDTFFFFSSPMDGVVLPGEEGIFAFSVRATRAGLFQHTYELLTVPPAPERIFVCLRALVQSDGLSFEWLAAPVTEAIEAKVTLDAQRRLLQAISTNVDAIEGSALSTHIKALDGAVEAATAAERKRRRAQEDAWNLANRFTFDHIPYAAAVYDKLEQLCTVVQETCRTLGSKQKTKTDATPENVAVTTEAASLDAHTKPSTSHPALLAPAPPPQQRPAAPATDIVATASNSAQWDGSLLLLVKQMMAVRDAPTRQIFFDAFLVLLRAARALRLCNSGGGSTEGVDQETLPLPVLLARAATALCDSVRGRRAAMLERECEDMVGQKLAPAATPFMQAFAAASGTSMTRETVGGTAGGSQSVNGRKRNVSTRGRGGETAVGDGVVRAAGADGSAVGVTETTKAQRVVLGSIPAEELLSFSAIQPTPKAVAALETAERVAVRARRESELATERSAWIELYTAAFLEVIDAACDRGPLSACTAARLAELEDIQMSALLPIDLSADPIIPLTTGKGGKRK</sequence>
<feature type="region of interest" description="Disordered" evidence="2">
    <location>
        <begin position="334"/>
        <end position="368"/>
    </location>
</feature>
<dbReference type="KEGG" id="lmi:LMXM_23_0570"/>
<feature type="compositionally biased region" description="Low complexity" evidence="2">
    <location>
        <begin position="343"/>
        <end position="354"/>
    </location>
</feature>
<proteinExistence type="predicted"/>
<name>E9AW72_LEIMU</name>
<dbReference type="InterPro" id="IPR013783">
    <property type="entry name" value="Ig-like_fold"/>
</dbReference>
<dbReference type="Proteomes" id="UP000007259">
    <property type="component" value="Chromosome 23"/>
</dbReference>
<feature type="compositionally biased region" description="Basic and acidic residues" evidence="2">
    <location>
        <begin position="446"/>
        <end position="457"/>
    </location>
</feature>
<evidence type="ECO:0000256" key="2">
    <source>
        <dbReference type="SAM" id="MobiDB-lite"/>
    </source>
</evidence>
<reference evidence="3 4" key="1">
    <citation type="journal article" date="2011" name="Genome Res.">
        <title>Chromosome and gene copy number variation allow major structural change between species and strains of Leishmania.</title>
        <authorList>
            <person name="Rogers M.B."/>
            <person name="Hilley J.D."/>
            <person name="Dickens N.J."/>
            <person name="Wilkes J."/>
            <person name="Bates P.A."/>
            <person name="Depledge D.P."/>
            <person name="Harris D."/>
            <person name="Her Y."/>
            <person name="Herzyk P."/>
            <person name="Imamura H."/>
            <person name="Otto T.D."/>
            <person name="Sanders M."/>
            <person name="Seeger K."/>
            <person name="Dujardin J.C."/>
            <person name="Berriman M."/>
            <person name="Smith D.F."/>
            <person name="Hertz-Fowler C."/>
            <person name="Mottram J.C."/>
        </authorList>
    </citation>
    <scope>NUCLEOTIDE SEQUENCE [LARGE SCALE GENOMIC DNA]</scope>
    <source>
        <strain evidence="3 4">MHOM/GT/2001/U1103</strain>
    </source>
</reference>
<feature type="region of interest" description="Disordered" evidence="2">
    <location>
        <begin position="758"/>
        <end position="789"/>
    </location>
</feature>
<gene>
    <name evidence="3" type="ORF">LMXM_23_0570</name>
</gene>
<dbReference type="GeneID" id="13454361"/>
<dbReference type="AlphaFoldDB" id="E9AW72"/>
<accession>E9AW72</accession>
<evidence type="ECO:0000313" key="3">
    <source>
        <dbReference type="EMBL" id="CBZ27206.1"/>
    </source>
</evidence>
<dbReference type="OrthoDB" id="273750at2759"/>
<dbReference type="PANTHER" id="PTHR48421:SF1">
    <property type="entry name" value="MYCBP-ASSOCIATED PROTEIN"/>
    <property type="match status" value="1"/>
</dbReference>
<dbReference type="InterPro" id="IPR032707">
    <property type="entry name" value="MYCBPAP"/>
</dbReference>
<feature type="region of interest" description="Disordered" evidence="2">
    <location>
        <begin position="418"/>
        <end position="465"/>
    </location>
</feature>
<evidence type="ECO:0000256" key="1">
    <source>
        <dbReference type="SAM" id="Coils"/>
    </source>
</evidence>
<feature type="region of interest" description="Disordered" evidence="2">
    <location>
        <begin position="516"/>
        <end position="547"/>
    </location>
</feature>
<feature type="region of interest" description="Disordered" evidence="2">
    <location>
        <begin position="916"/>
        <end position="944"/>
    </location>
</feature>
<evidence type="ECO:0000313" key="4">
    <source>
        <dbReference type="Proteomes" id="UP000007259"/>
    </source>
</evidence>
<dbReference type="PANTHER" id="PTHR48421">
    <property type="entry name" value="MYCBP-ASSOCIATED PROTEIN"/>
    <property type="match status" value="1"/>
</dbReference>
<feature type="compositionally biased region" description="Basic and acidic residues" evidence="2">
    <location>
        <begin position="358"/>
        <end position="368"/>
    </location>
</feature>
<dbReference type="VEuPathDB" id="TriTrypDB:LmxM.23.0570"/>
<dbReference type="RefSeq" id="XP_003875694.1">
    <property type="nucleotide sequence ID" value="XM_003875645.1"/>
</dbReference>
<keyword evidence="4" id="KW-1185">Reference proteome</keyword>
<evidence type="ECO:0008006" key="5">
    <source>
        <dbReference type="Google" id="ProtNLM"/>
    </source>
</evidence>